<proteinExistence type="predicted"/>
<keyword evidence="3" id="KW-1185">Reference proteome</keyword>
<feature type="region of interest" description="Disordered" evidence="1">
    <location>
        <begin position="816"/>
        <end position="835"/>
    </location>
</feature>
<feature type="compositionally biased region" description="Basic and acidic residues" evidence="1">
    <location>
        <begin position="331"/>
        <end position="346"/>
    </location>
</feature>
<feature type="compositionally biased region" description="Acidic residues" evidence="1">
    <location>
        <begin position="58"/>
        <end position="73"/>
    </location>
</feature>
<evidence type="ECO:0000313" key="2">
    <source>
        <dbReference type="EMBL" id="SCV71042.1"/>
    </source>
</evidence>
<name>A0A238FB14_9BASI</name>
<feature type="region of interest" description="Disordered" evidence="1">
    <location>
        <begin position="753"/>
        <end position="796"/>
    </location>
</feature>
<evidence type="ECO:0000313" key="3">
    <source>
        <dbReference type="Proteomes" id="UP000198372"/>
    </source>
</evidence>
<feature type="region of interest" description="Disordered" evidence="1">
    <location>
        <begin position="331"/>
        <end position="377"/>
    </location>
</feature>
<organism evidence="2 3">
    <name type="scientific">Microbotryum intermedium</name>
    <dbReference type="NCBI Taxonomy" id="269621"/>
    <lineage>
        <taxon>Eukaryota</taxon>
        <taxon>Fungi</taxon>
        <taxon>Dikarya</taxon>
        <taxon>Basidiomycota</taxon>
        <taxon>Pucciniomycotina</taxon>
        <taxon>Microbotryomycetes</taxon>
        <taxon>Microbotryales</taxon>
        <taxon>Microbotryaceae</taxon>
        <taxon>Microbotryum</taxon>
    </lineage>
</organism>
<dbReference type="PANTHER" id="PTHR35711">
    <property type="entry name" value="EXPRESSED PROTEIN"/>
    <property type="match status" value="1"/>
</dbReference>
<sequence>MEQVRGVVHHGLRGPTRSDVDPSNHRGGGSTAQSKHLLSPTCGRTKRIRHDQAVDANDQADDGDEQDEQDEQDAVMQEPVVQDDLDLDLGEVIAPSLPCDSWAVAYIYAYLLKFTDLYPCTTPNKKSLLPDIQSFEDALLSCSPPSTSCLRRNPKTGLVQSDHRPSSTIHRATWLPSEITQAEYEYDLRVAQAQVENVPPPPFPTTGPLSTEPYEIPSPPPSILLIEIMQRFYDIMGYFPEFYNPKDRKGWFAWCVRFINTRLSSGPLKGGIGWEVNLIRRVGVKIGREDEANFWRLKWEEKVHVIRHIIDYLLTYGKAIRREIKVAYENERDPKDNMYESSSDKKDDDDDDDDEEEEEEEDPNMTEPTIEDELEPINPLAFEPLGTTSTITIPQFGEKEQRGNEVLDVKGKESLMMVYALDSSARLFGLAFTLPRRRNEEDMKLDDRFNSTEHPFEWRTLTRSIDDYKTFINRVEEVETKDIEREKQGMEKSWLINAPLRPPMKMRISKTKTSTLGGMKKRKTRSTMGGDSRRTPQRTIRSTVLGKRSFNYFEVEQQEEETWTEGRRSLRSRVRRMVQQQQQDDSTDVSDDEDEPEPEPEPEPKPNPIVRKPLSQILKDRFPLVQKVQTLLDEVHTQRQEEEKFIQERLGFYDGIGRASSSKFKLESTNEIGPSSFSTTNFPLLPPRLPTPPPPPMISARSARLRVQEEKAQHDYYAQLNEQTQRQQLQHELAQREHQKKQEAKIKAQAMKVARMEEKKREEEERERIRRENERRDLEKRIRERRAEGEGGRRVSKRLSLQLGVDEERLRVLVEEDRKREEEVRRRKEEEAREKEIRAALAKEVEVKREATAPKGQVQGGEATTPIAEVPMTDGITRANGSTAPPRTEPVQPPTMNGVEAAVVGDLHMAGNVGIQTAEPSQTSAPIEQVKSVDPIVEAAPSPLLETPLAPSIEATTLPPPPETNGHASLPKSSTPPPPEMTMTDQEVTPSTTDKITTQS</sequence>
<feature type="compositionally biased region" description="Acidic residues" evidence="1">
    <location>
        <begin position="347"/>
        <end position="375"/>
    </location>
</feature>
<gene>
    <name evidence="2" type="ORF">BQ2448_3804</name>
</gene>
<dbReference type="STRING" id="269621.A0A238FB14"/>
<evidence type="ECO:0000256" key="1">
    <source>
        <dbReference type="SAM" id="MobiDB-lite"/>
    </source>
</evidence>
<dbReference type="AlphaFoldDB" id="A0A238FB14"/>
<feature type="region of interest" description="Disordered" evidence="1">
    <location>
        <begin position="556"/>
        <end position="610"/>
    </location>
</feature>
<dbReference type="OrthoDB" id="2528138at2759"/>
<reference evidence="3" key="1">
    <citation type="submission" date="2016-09" db="EMBL/GenBank/DDBJ databases">
        <authorList>
            <person name="Jeantristanb JTB J.-T."/>
            <person name="Ricardo R."/>
        </authorList>
    </citation>
    <scope>NUCLEOTIDE SEQUENCE [LARGE SCALE GENOMIC DNA]</scope>
</reference>
<feature type="region of interest" description="Disordered" evidence="1">
    <location>
        <begin position="848"/>
        <end position="1000"/>
    </location>
</feature>
<feature type="region of interest" description="Disordered" evidence="1">
    <location>
        <begin position="1"/>
        <end position="75"/>
    </location>
</feature>
<protein>
    <submittedName>
        <fullName evidence="2">BQ2448_3804 protein</fullName>
    </submittedName>
</protein>
<dbReference type="PANTHER" id="PTHR35711:SF1">
    <property type="entry name" value="ECTODERMAL, ISOFORM F"/>
    <property type="match status" value="1"/>
</dbReference>
<feature type="region of interest" description="Disordered" evidence="1">
    <location>
        <begin position="513"/>
        <end position="541"/>
    </location>
</feature>
<dbReference type="Proteomes" id="UP000198372">
    <property type="component" value="Unassembled WGS sequence"/>
</dbReference>
<feature type="compositionally biased region" description="Acidic residues" evidence="1">
    <location>
        <begin position="585"/>
        <end position="601"/>
    </location>
</feature>
<feature type="compositionally biased region" description="Basic and acidic residues" evidence="1">
    <location>
        <begin position="754"/>
        <end position="793"/>
    </location>
</feature>
<accession>A0A238FB14</accession>
<feature type="compositionally biased region" description="Polar residues" evidence="1">
    <location>
        <begin position="914"/>
        <end position="926"/>
    </location>
</feature>
<dbReference type="EMBL" id="FMSP01000006">
    <property type="protein sequence ID" value="SCV71042.1"/>
    <property type="molecule type" value="Genomic_DNA"/>
</dbReference>
<feature type="compositionally biased region" description="Polar residues" evidence="1">
    <location>
        <begin position="983"/>
        <end position="1000"/>
    </location>
</feature>